<dbReference type="Proteomes" id="UP000266178">
    <property type="component" value="Unassembled WGS sequence"/>
</dbReference>
<evidence type="ECO:0000313" key="3">
    <source>
        <dbReference type="Proteomes" id="UP000266178"/>
    </source>
</evidence>
<keyword evidence="3" id="KW-1185">Reference proteome</keyword>
<protein>
    <recommendedName>
        <fullName evidence="4">Copper amine oxidase-like N-terminal domain-containing protein</fullName>
    </recommendedName>
</protein>
<accession>A0A399F955</accession>
<evidence type="ECO:0000256" key="1">
    <source>
        <dbReference type="SAM" id="SignalP"/>
    </source>
</evidence>
<feature type="signal peptide" evidence="1">
    <location>
        <begin position="1"/>
        <end position="20"/>
    </location>
</feature>
<sequence>MFDPRLRTLAVLLAAGMALAAGTTYSIVVGGQVMPDKAIVVNGKTYLPLSVLKELGIGYNLKGTTLTLGGSASANQTPGGANQRASLEGCLGETLFNGIWRFRATKLEPIVKDAGTPLETQGWGVTVELRSGAKAMVQPVFTGMRDGGIQVAFDDAQTLTADALDVQKLTFANLPPGGVLTHQLKFWYRYDTPKDQIKTPTKLLLEINPTGFENTIRASGASYTTPTPSLRVRLDCQK</sequence>
<reference evidence="2 3" key="1">
    <citation type="submission" date="2018-08" db="EMBL/GenBank/DDBJ databases">
        <title>Meiothermus granaticius genome AF-68 sequencing project.</title>
        <authorList>
            <person name="Da Costa M.S."/>
            <person name="Albuquerque L."/>
            <person name="Raposo P."/>
            <person name="Froufe H.J.C."/>
            <person name="Barroso C.S."/>
            <person name="Egas C."/>
        </authorList>
    </citation>
    <scope>NUCLEOTIDE SEQUENCE [LARGE SCALE GENOMIC DNA]</scope>
    <source>
        <strain evidence="2 3">AF-68</strain>
    </source>
</reference>
<keyword evidence="1" id="KW-0732">Signal</keyword>
<dbReference type="EMBL" id="QWLB01000043">
    <property type="protein sequence ID" value="RIH91442.1"/>
    <property type="molecule type" value="Genomic_DNA"/>
</dbReference>
<dbReference type="RefSeq" id="WP_170146486.1">
    <property type="nucleotide sequence ID" value="NZ_BJXM01000016.1"/>
</dbReference>
<evidence type="ECO:0008006" key="4">
    <source>
        <dbReference type="Google" id="ProtNLM"/>
    </source>
</evidence>
<organism evidence="2 3">
    <name type="scientific">Meiothermus granaticius NBRC 107808</name>
    <dbReference type="NCBI Taxonomy" id="1227551"/>
    <lineage>
        <taxon>Bacteria</taxon>
        <taxon>Thermotogati</taxon>
        <taxon>Deinococcota</taxon>
        <taxon>Deinococci</taxon>
        <taxon>Thermales</taxon>
        <taxon>Thermaceae</taxon>
        <taxon>Meiothermus</taxon>
    </lineage>
</organism>
<proteinExistence type="predicted"/>
<comment type="caution">
    <text evidence="2">The sequence shown here is derived from an EMBL/GenBank/DDBJ whole genome shotgun (WGS) entry which is preliminary data.</text>
</comment>
<dbReference type="AlphaFoldDB" id="A0A399F955"/>
<name>A0A399F955_9DEIN</name>
<feature type="chain" id="PRO_5030071864" description="Copper amine oxidase-like N-terminal domain-containing protein" evidence="1">
    <location>
        <begin position="21"/>
        <end position="238"/>
    </location>
</feature>
<gene>
    <name evidence="2" type="ORF">Mgrana_02669</name>
</gene>
<evidence type="ECO:0000313" key="2">
    <source>
        <dbReference type="EMBL" id="RIH91442.1"/>
    </source>
</evidence>